<sequence>MKITRRPAASLVTEHFDTETLALLEAIEVPLPDFAGIDLDIAFGTPLEMYGLVTTDELTRWDAAAAVTKGKTKARNAVIAEYGARRDAARDIVASDPSITARVRERLVDVLLPYAAQLRIARPATEPLPLVA</sequence>
<reference evidence="1 2" key="1">
    <citation type="submission" date="2019-12" db="EMBL/GenBank/DDBJ databases">
        <title>Whole genome shotgun sequence of Streptomyces caniferus NBRC 15389.</title>
        <authorList>
            <person name="Ichikawa N."/>
            <person name="Kimura A."/>
            <person name="Kitahashi Y."/>
            <person name="Komaki H."/>
            <person name="Tamura T."/>
        </authorList>
    </citation>
    <scope>NUCLEOTIDE SEQUENCE [LARGE SCALE GENOMIC DNA]</scope>
    <source>
        <strain evidence="1 2">NBRC 15389</strain>
    </source>
</reference>
<gene>
    <name evidence="1" type="ORF">Scani_34170</name>
</gene>
<name>A0A640S7D0_9ACTN</name>
<accession>A0A640S7D0</accession>
<dbReference type="RefSeq" id="WP_246295912.1">
    <property type="nucleotide sequence ID" value="NZ_BAAATH010000025.1"/>
</dbReference>
<comment type="caution">
    <text evidence="1">The sequence shown here is derived from an EMBL/GenBank/DDBJ whole genome shotgun (WGS) entry which is preliminary data.</text>
</comment>
<evidence type="ECO:0000313" key="1">
    <source>
        <dbReference type="EMBL" id="GFE07149.1"/>
    </source>
</evidence>
<protein>
    <submittedName>
        <fullName evidence="1">Uncharacterized protein</fullName>
    </submittedName>
</protein>
<organism evidence="1 2">
    <name type="scientific">Streptomyces caniferus</name>
    <dbReference type="NCBI Taxonomy" id="285557"/>
    <lineage>
        <taxon>Bacteria</taxon>
        <taxon>Bacillati</taxon>
        <taxon>Actinomycetota</taxon>
        <taxon>Actinomycetes</taxon>
        <taxon>Kitasatosporales</taxon>
        <taxon>Streptomycetaceae</taxon>
        <taxon>Streptomyces</taxon>
    </lineage>
</organism>
<dbReference type="AlphaFoldDB" id="A0A640S7D0"/>
<dbReference type="EMBL" id="BLIN01000004">
    <property type="protein sequence ID" value="GFE07149.1"/>
    <property type="molecule type" value="Genomic_DNA"/>
</dbReference>
<proteinExistence type="predicted"/>
<dbReference type="Proteomes" id="UP000435837">
    <property type="component" value="Unassembled WGS sequence"/>
</dbReference>
<evidence type="ECO:0000313" key="2">
    <source>
        <dbReference type="Proteomes" id="UP000435837"/>
    </source>
</evidence>